<dbReference type="Gene3D" id="3.40.50.12780">
    <property type="entry name" value="N-terminal domain of ligase-like"/>
    <property type="match status" value="1"/>
</dbReference>
<dbReference type="InterPro" id="IPR000873">
    <property type="entry name" value="AMP-dep_synth/lig_dom"/>
</dbReference>
<dbReference type="PROSITE" id="PS00455">
    <property type="entry name" value="AMP_BINDING"/>
    <property type="match status" value="1"/>
</dbReference>
<dbReference type="Proteomes" id="UP001447188">
    <property type="component" value="Unassembled WGS sequence"/>
</dbReference>
<sequence length="1063" mass="114203">MPFRRANFELLAPIPSHQNDHIRTYPELLAFNAAHNGSSLFCLQGLRDCHKPAERISFAAMQKAVERCKAWLVASVPGLEQPRVDGSGVVTKSPAVGILMGSDVGIIIYMMGLLALGVPVVLLSARLTPVAIAHLLKATSAGAVLVSSRCTRIAAEALCSYGVGETAPTVYGPLSYERFLNDADPIGWAALAVPPTYNIVDEMDRNVLILHSSGTTGLPKPIYHPHKYLLGYANCHEFAPADTVDGVNCSTLPLFHGFGLLAPSLALSIGKPFLIPAASVIPTATSTLALLRGSSARSLMSVPSILEDLLHLPDNTGTAALAALDFVAVGGGPMKAAVGEALVAAGVKLLNHMGATEIGAIAPIFIPSVDYDWHYLQLRRDIGLRLDPAADGSGLYQLTGRPFGWGVDFPVQDLLRCNPAQPTTQFMILGRADDLLVLATGEKVLPRQLELTVSNDPRVKDVVAFGDGRFNVGLIVEAGVAVDVSDPAQVTAFVDAIWPAVEAGNEFTDAHGRVLTRSMVVVSTPEYKVLARTDKGSLIRKVIVQAFAAEIDEAYRKSAEDGVGAMPKASRSDEVRAWLRSLVAGVLHLADGEWSDRDDLFELGMDSLQATILHRKIVAGINKSGGDGAGLQPDFIFSYATLSRMLGFLTGGTDAAAGSREDRVMDMAQKYVTSVNALGHKTGAVVLLTGSTGSLGSFLLAQLSALPNVAQVICLNRRNGSAIRDLTQRQKRALEKGGIVIPPSHWEKITVHEVDLKSTHFGLSAADYASLKHVTHIIHNAWPMDFNRSLESFEPHFQATRNIIKLALAANDVDRENIPRILFTSSVAVVGRYPALHGMSLIPETPMPNPNVTDHFGYPEAKWVCEQMLAEAQRVCVGRLETSIVRVGQLTGSESSGAWSPKEHFPSILKSAQTIGCLPAVQGTFSWIPVDRAAKVMIELLLQPAAVELVYHLENPVRQPWADVLALLSCALRLTSAGGGKPAVIPFDQWLDRVRAIDDGERNPAGRLIKFLEEEFVRMASGAVVLDTTKSRGASCTLAASGGIEKRHVDLYVKYWRSVGHLV</sequence>
<gene>
    <name evidence="5" type="ORF">Q9L58_008013</name>
</gene>
<accession>A0ABR3GBB9</accession>
<dbReference type="InterPro" id="IPR036291">
    <property type="entry name" value="NAD(P)-bd_dom_sf"/>
</dbReference>
<evidence type="ECO:0000259" key="4">
    <source>
        <dbReference type="SMART" id="SM00823"/>
    </source>
</evidence>
<dbReference type="InterPro" id="IPR051414">
    <property type="entry name" value="Adenylate-forming_Reductase"/>
</dbReference>
<evidence type="ECO:0000256" key="2">
    <source>
        <dbReference type="ARBA" id="ARBA00022553"/>
    </source>
</evidence>
<dbReference type="PANTHER" id="PTHR43439">
    <property type="entry name" value="PHENYLACETATE-COENZYME A LIGASE"/>
    <property type="match status" value="1"/>
</dbReference>
<dbReference type="SMART" id="SM00823">
    <property type="entry name" value="PKS_PP"/>
    <property type="match status" value="1"/>
</dbReference>
<dbReference type="SUPFAM" id="SSF47336">
    <property type="entry name" value="ACP-like"/>
    <property type="match status" value="1"/>
</dbReference>
<dbReference type="Pfam" id="PF07993">
    <property type="entry name" value="NAD_binding_4"/>
    <property type="match status" value="1"/>
</dbReference>
<keyword evidence="2" id="KW-0597">Phosphoprotein</keyword>
<keyword evidence="1" id="KW-0596">Phosphopantetheine</keyword>
<dbReference type="InterPro" id="IPR020806">
    <property type="entry name" value="PKS_PP-bd"/>
</dbReference>
<dbReference type="Pfam" id="PF23562">
    <property type="entry name" value="AMP-binding_C_3"/>
    <property type="match status" value="1"/>
</dbReference>
<protein>
    <recommendedName>
        <fullName evidence="4">Polyketide synthase-like phosphopantetheine-binding domain-containing protein</fullName>
    </recommendedName>
</protein>
<evidence type="ECO:0000256" key="1">
    <source>
        <dbReference type="ARBA" id="ARBA00022450"/>
    </source>
</evidence>
<keyword evidence="3" id="KW-0472">Membrane</keyword>
<dbReference type="InterPro" id="IPR009081">
    <property type="entry name" value="PP-bd_ACP"/>
</dbReference>
<organism evidence="5 6">
    <name type="scientific">Discina gigas</name>
    <dbReference type="NCBI Taxonomy" id="1032678"/>
    <lineage>
        <taxon>Eukaryota</taxon>
        <taxon>Fungi</taxon>
        <taxon>Dikarya</taxon>
        <taxon>Ascomycota</taxon>
        <taxon>Pezizomycotina</taxon>
        <taxon>Pezizomycetes</taxon>
        <taxon>Pezizales</taxon>
        <taxon>Discinaceae</taxon>
        <taxon>Discina</taxon>
    </lineage>
</organism>
<feature type="domain" description="Polyketide synthase-like phosphopantetheine-binding" evidence="4">
    <location>
        <begin position="576"/>
        <end position="653"/>
    </location>
</feature>
<keyword evidence="3" id="KW-0812">Transmembrane</keyword>
<dbReference type="PANTHER" id="PTHR43439:SF2">
    <property type="entry name" value="ENZYME, PUTATIVE (JCVI)-RELATED"/>
    <property type="match status" value="1"/>
</dbReference>
<dbReference type="Pfam" id="PF00550">
    <property type="entry name" value="PP-binding"/>
    <property type="match status" value="1"/>
</dbReference>
<dbReference type="EMBL" id="JBBBZM010000137">
    <property type="protein sequence ID" value="KAL0633113.1"/>
    <property type="molecule type" value="Genomic_DNA"/>
</dbReference>
<name>A0ABR3GBB9_9PEZI</name>
<dbReference type="InterPro" id="IPR020845">
    <property type="entry name" value="AMP-binding_CS"/>
</dbReference>
<evidence type="ECO:0000256" key="3">
    <source>
        <dbReference type="SAM" id="Phobius"/>
    </source>
</evidence>
<dbReference type="SUPFAM" id="SSF56801">
    <property type="entry name" value="Acetyl-CoA synthetase-like"/>
    <property type="match status" value="1"/>
</dbReference>
<dbReference type="InterPro" id="IPR013120">
    <property type="entry name" value="FAR_NAD-bd"/>
</dbReference>
<dbReference type="InterPro" id="IPR042099">
    <property type="entry name" value="ANL_N_sf"/>
</dbReference>
<dbReference type="InterPro" id="IPR036736">
    <property type="entry name" value="ACP-like_sf"/>
</dbReference>
<feature type="transmembrane region" description="Helical" evidence="3">
    <location>
        <begin position="106"/>
        <end position="125"/>
    </location>
</feature>
<reference evidence="5 6" key="1">
    <citation type="submission" date="2024-02" db="EMBL/GenBank/DDBJ databases">
        <title>Discinaceae phylogenomics.</title>
        <authorList>
            <person name="Dirks A.C."/>
            <person name="James T.Y."/>
        </authorList>
    </citation>
    <scope>NUCLEOTIDE SEQUENCE [LARGE SCALE GENOMIC DNA]</scope>
    <source>
        <strain evidence="5 6">ACD0624</strain>
    </source>
</reference>
<keyword evidence="6" id="KW-1185">Reference proteome</keyword>
<evidence type="ECO:0000313" key="6">
    <source>
        <dbReference type="Proteomes" id="UP001447188"/>
    </source>
</evidence>
<dbReference type="Gene3D" id="3.40.50.720">
    <property type="entry name" value="NAD(P)-binding Rossmann-like Domain"/>
    <property type="match status" value="1"/>
</dbReference>
<proteinExistence type="predicted"/>
<keyword evidence="3" id="KW-1133">Transmembrane helix</keyword>
<evidence type="ECO:0000313" key="5">
    <source>
        <dbReference type="EMBL" id="KAL0633113.1"/>
    </source>
</evidence>
<dbReference type="Gene3D" id="1.10.1200.10">
    <property type="entry name" value="ACP-like"/>
    <property type="match status" value="1"/>
</dbReference>
<dbReference type="Pfam" id="PF00501">
    <property type="entry name" value="AMP-binding"/>
    <property type="match status" value="1"/>
</dbReference>
<dbReference type="SUPFAM" id="SSF51735">
    <property type="entry name" value="NAD(P)-binding Rossmann-fold domains"/>
    <property type="match status" value="1"/>
</dbReference>
<comment type="caution">
    <text evidence="5">The sequence shown here is derived from an EMBL/GenBank/DDBJ whole genome shotgun (WGS) entry which is preliminary data.</text>
</comment>